<sequence>MVAELVFVILSYLLGRRGKDEDKRIVTERLLSEIEGNQDQLRPFSDCVTKVFDNDIETSEEDRFPNELNFNRNIYSEFSGRFGLLDGESRKKIDVYYPKLEVIEKGYPKLNIHESSSLDGQKINQGHPFSHLVCLMFDEKFGKHTNLNEIEAFLRNAKEVYDLGEELIISLKG</sequence>
<protein>
    <submittedName>
        <fullName evidence="1">Uncharacterized protein</fullName>
    </submittedName>
</protein>
<gene>
    <name evidence="1" type="ORF">HCAOCCDF_00012</name>
</gene>
<evidence type="ECO:0000313" key="1">
    <source>
        <dbReference type="EMBL" id="QNT35564.1"/>
    </source>
</evidence>
<dbReference type="AlphaFoldDB" id="A0A7H1KNQ0"/>
<organism evidence="1">
    <name type="scientific">uncultured Methanosarcinales archaeon</name>
    <dbReference type="NCBI Taxonomy" id="183757"/>
    <lineage>
        <taxon>Archaea</taxon>
        <taxon>Methanobacteriati</taxon>
        <taxon>Methanobacteriota</taxon>
        <taxon>Stenosarchaea group</taxon>
        <taxon>Methanomicrobia</taxon>
        <taxon>Methanosarcinales</taxon>
        <taxon>environmental samples</taxon>
    </lineage>
</organism>
<dbReference type="EMBL" id="MT776526">
    <property type="protein sequence ID" value="QNT35564.1"/>
    <property type="molecule type" value="Genomic_DNA"/>
</dbReference>
<accession>A0A7H1KNQ0</accession>
<proteinExistence type="predicted"/>
<name>A0A7H1KNQ0_9EURY</name>
<reference evidence="1" key="1">
    <citation type="submission" date="2020-07" db="EMBL/GenBank/DDBJ databases">
        <title>Unique genomic features of the anaerobic methanotrophic archaea.</title>
        <authorList>
            <person name="Chadwick G.L."/>
            <person name="Skennerton C.T."/>
            <person name="Laso-Perez R."/>
            <person name="Leu A.O."/>
            <person name="Speth D.R."/>
            <person name="Yu H."/>
            <person name="Morgan-Lang C."/>
            <person name="Hatzenpichler R."/>
            <person name="Goudeau D."/>
            <person name="Malmstrom R."/>
            <person name="Brazelton W.J."/>
            <person name="Woyke T."/>
            <person name="Hallam S.J."/>
            <person name="Tyson G.W."/>
            <person name="Wegener G."/>
            <person name="Boetius A."/>
            <person name="Orphan V."/>
        </authorList>
    </citation>
    <scope>NUCLEOTIDE SEQUENCE</scope>
</reference>